<keyword evidence="5" id="KW-1185">Reference proteome</keyword>
<feature type="compositionally biased region" description="Pro residues" evidence="1">
    <location>
        <begin position="34"/>
        <end position="43"/>
    </location>
</feature>
<gene>
    <name evidence="4" type="ORF">CLV29_1945</name>
</gene>
<feature type="transmembrane region" description="Helical" evidence="2">
    <location>
        <begin position="84"/>
        <end position="105"/>
    </location>
</feature>
<proteinExistence type="predicted"/>
<dbReference type="RefSeq" id="WP_133754684.1">
    <property type="nucleotide sequence ID" value="NZ_SOAW01000001.1"/>
</dbReference>
<dbReference type="Proteomes" id="UP000295371">
    <property type="component" value="Unassembled WGS sequence"/>
</dbReference>
<dbReference type="OrthoDB" id="2004788at2"/>
<keyword evidence="2" id="KW-0812">Transmembrane</keyword>
<protein>
    <submittedName>
        <fullName evidence="4">Uncharacterized protein DUF2510</fullName>
    </submittedName>
</protein>
<accession>A0A4R7JC68</accession>
<evidence type="ECO:0000313" key="5">
    <source>
        <dbReference type="Proteomes" id="UP000295371"/>
    </source>
</evidence>
<feature type="compositionally biased region" description="Gly residues" evidence="1">
    <location>
        <begin position="138"/>
        <end position="151"/>
    </location>
</feature>
<comment type="caution">
    <text evidence="4">The sequence shown here is derived from an EMBL/GenBank/DDBJ whole genome shotgun (WGS) entry which is preliminary data.</text>
</comment>
<keyword evidence="2" id="KW-0472">Membrane</keyword>
<evidence type="ECO:0000313" key="4">
    <source>
        <dbReference type="EMBL" id="TDT34287.1"/>
    </source>
</evidence>
<feature type="region of interest" description="Disordered" evidence="1">
    <location>
        <begin position="26"/>
        <end position="77"/>
    </location>
</feature>
<reference evidence="4 5" key="1">
    <citation type="submission" date="2019-03" db="EMBL/GenBank/DDBJ databases">
        <title>Genomic Encyclopedia of Archaeal and Bacterial Type Strains, Phase II (KMG-II): from individual species to whole genera.</title>
        <authorList>
            <person name="Goeker M."/>
        </authorList>
    </citation>
    <scope>NUCLEOTIDE SEQUENCE [LARGE SCALE GENOMIC DNA]</scope>
    <source>
        <strain evidence="4 5">DSM 24323</strain>
    </source>
</reference>
<evidence type="ECO:0000256" key="1">
    <source>
        <dbReference type="SAM" id="MobiDB-lite"/>
    </source>
</evidence>
<dbReference type="AlphaFoldDB" id="A0A4R7JC68"/>
<evidence type="ECO:0000259" key="3">
    <source>
        <dbReference type="Pfam" id="PF10708"/>
    </source>
</evidence>
<dbReference type="Pfam" id="PF10708">
    <property type="entry name" value="DUF2510"/>
    <property type="match status" value="1"/>
</dbReference>
<feature type="region of interest" description="Disordered" evidence="1">
    <location>
        <begin position="111"/>
        <end position="153"/>
    </location>
</feature>
<name>A0A4R7JC68_9ACTN</name>
<evidence type="ECO:0000256" key="2">
    <source>
        <dbReference type="SAM" id="Phobius"/>
    </source>
</evidence>
<dbReference type="InterPro" id="IPR018929">
    <property type="entry name" value="DUF2510"/>
</dbReference>
<organism evidence="4 5">
    <name type="scientific">Naumannella halotolerans</name>
    <dbReference type="NCBI Taxonomy" id="993414"/>
    <lineage>
        <taxon>Bacteria</taxon>
        <taxon>Bacillati</taxon>
        <taxon>Actinomycetota</taxon>
        <taxon>Actinomycetes</taxon>
        <taxon>Propionibacteriales</taxon>
        <taxon>Propionibacteriaceae</taxon>
        <taxon>Naumannella</taxon>
    </lineage>
</organism>
<feature type="compositionally biased region" description="Low complexity" evidence="1">
    <location>
        <begin position="127"/>
        <end position="137"/>
    </location>
</feature>
<keyword evidence="2" id="KW-1133">Transmembrane helix</keyword>
<feature type="domain" description="DUF2510" evidence="3">
    <location>
        <begin position="4"/>
        <end position="37"/>
    </location>
</feature>
<dbReference type="EMBL" id="SOAW01000001">
    <property type="protein sequence ID" value="TDT34287.1"/>
    <property type="molecule type" value="Genomic_DNA"/>
</dbReference>
<sequence length="311" mass="32044">MSMPGWYHDPSGSSGQFRYWDGHQWSHEVSTDPSVPPPAPSGPPGATGPAAGHPGSDHPLGGQPGSGQPAEVPWQPATGPKRSLVPVMLLAAAAVALTLVVALVVTQVFGGGDEPIEPTEPLPPVPTTETGGTETGPAPGGGELNCLGGNGRSADAQQSSYSAAGVSVDVPEDWGFRFDKSLWVFLDDQAAWGRTLDGEEVEGMVLGGLAGYNGFDAPEEASDQVITCIVDYGPYAGEGLQPEPIDSGSITLGGLDGWQRTFAIDQAGVRTVFDVNVLDSGDPESLAVVVTFGPESSAATLEQVRESVSRQ</sequence>